<name>C4WH64_9HYPH</name>
<dbReference type="AlphaFoldDB" id="C4WH64"/>
<dbReference type="RefSeq" id="WP_006466623.1">
    <property type="nucleotide sequence ID" value="NZ_ACQA01000001.1"/>
</dbReference>
<gene>
    <name evidence="1" type="ORF">OINT_1000939</name>
</gene>
<protein>
    <submittedName>
        <fullName evidence="1">Uncharacterized protein</fullName>
    </submittedName>
</protein>
<proteinExistence type="predicted"/>
<accession>C4WH64</accession>
<organism evidence="1 2">
    <name type="scientific">Brucella intermedia LMG 3301</name>
    <dbReference type="NCBI Taxonomy" id="641118"/>
    <lineage>
        <taxon>Bacteria</taxon>
        <taxon>Pseudomonadati</taxon>
        <taxon>Pseudomonadota</taxon>
        <taxon>Alphaproteobacteria</taxon>
        <taxon>Hyphomicrobiales</taxon>
        <taxon>Brucellaceae</taxon>
        <taxon>Brucella/Ochrobactrum group</taxon>
        <taxon>Brucella</taxon>
    </lineage>
</organism>
<reference evidence="1 2" key="1">
    <citation type="submission" date="2009-05" db="EMBL/GenBank/DDBJ databases">
        <authorList>
            <person name="Setubal J.C."/>
            <person name="Boyle S."/>
            <person name="Crasta O.R."/>
            <person name="Gillespie J.J."/>
            <person name="Kenyon R.W."/>
            <person name="Lu J."/>
            <person name="Mane S."/>
            <person name="Nagrani S."/>
            <person name="Shallom J.M."/>
            <person name="Shallom S."/>
            <person name="Shukla M."/>
            <person name="Snyder E.E."/>
            <person name="Sobral B.W."/>
            <person name="Wattam A.R."/>
            <person name="Will R."/>
            <person name="Williams K."/>
            <person name="Yoo H."/>
            <person name="Munk C."/>
            <person name="Tapia R."/>
            <person name="Green L."/>
            <person name="Rogers Y."/>
            <person name="Detter J.C."/>
            <person name="Bruce D."/>
            <person name="Brettin T.S."/>
            <person name="Tsolis R."/>
        </authorList>
    </citation>
    <scope>NUCLEOTIDE SEQUENCE [LARGE SCALE GENOMIC DNA]</scope>
    <source>
        <strain evidence="1 2">LMG 3301</strain>
    </source>
</reference>
<dbReference type="Proteomes" id="UP000004386">
    <property type="component" value="Unassembled WGS sequence"/>
</dbReference>
<comment type="caution">
    <text evidence="1">The sequence shown here is derived from an EMBL/GenBank/DDBJ whole genome shotgun (WGS) entry which is preliminary data.</text>
</comment>
<sequence length="71" mass="8016">MSRSIPYKQSRLGAQCCYGIDLKIEVDFQRNDARIQLVGALFNHANGHTMLQAVRLIADYLQFTGSDELTL</sequence>
<dbReference type="EMBL" id="ACQA01000001">
    <property type="protein sequence ID" value="EEQ95556.1"/>
    <property type="molecule type" value="Genomic_DNA"/>
</dbReference>
<evidence type="ECO:0000313" key="1">
    <source>
        <dbReference type="EMBL" id="EEQ95556.1"/>
    </source>
</evidence>
<evidence type="ECO:0000313" key="2">
    <source>
        <dbReference type="Proteomes" id="UP000004386"/>
    </source>
</evidence>
<dbReference type="HOGENOM" id="CLU_2736062_0_0_5"/>